<evidence type="ECO:0000256" key="2">
    <source>
        <dbReference type="ARBA" id="ARBA00023125"/>
    </source>
</evidence>
<name>A0ABT7EF62_9GAMM</name>
<sequence>MWLELQQEFYLVSCLIALFCVGMMLRYEQSFDKGMYFLTSANLVLMLIPFTSYIQLKFNIHSVLISQIANNCMLLFCGLCFLFYRFDAKPKLATVLLHCVPFSIFLIVKVVGIHTQAQLMHTIYFGLMFSYVTAMWQSRSTKSATLLKQNKWLFTWVVFVVSLNGGVAVAYLSGSVWLYPLWLSLNITVCLYLLTFSFAAAYRIQQTQYIQVQEVESTKKQLQLSPSLVQSCRHDLKRLLEQEHIFLDNQLTLKQLAELLGLSQHQTSELLNEHMNKSFYALLNEYRISFACQLLKQTTSRDNITQIALDSGFNNKSSFYIEFKKQLGTTPTKWRAQYAL</sequence>
<dbReference type="InterPro" id="IPR018062">
    <property type="entry name" value="HTH_AraC-typ_CS"/>
</dbReference>
<feature type="domain" description="HTH araC/xylS-type" evidence="5">
    <location>
        <begin position="237"/>
        <end position="337"/>
    </location>
</feature>
<feature type="transmembrane region" description="Helical" evidence="4">
    <location>
        <begin position="179"/>
        <end position="202"/>
    </location>
</feature>
<protein>
    <submittedName>
        <fullName evidence="6">Helix-turn-helix domain-containing protein</fullName>
    </submittedName>
</protein>
<keyword evidence="3" id="KW-0804">Transcription</keyword>
<keyword evidence="4" id="KW-0812">Transmembrane</keyword>
<proteinExistence type="predicted"/>
<evidence type="ECO:0000313" key="6">
    <source>
        <dbReference type="EMBL" id="MDK2593923.1"/>
    </source>
</evidence>
<comment type="caution">
    <text evidence="6">The sequence shown here is derived from an EMBL/GenBank/DDBJ whole genome shotgun (WGS) entry which is preliminary data.</text>
</comment>
<evidence type="ECO:0000256" key="1">
    <source>
        <dbReference type="ARBA" id="ARBA00023015"/>
    </source>
</evidence>
<keyword evidence="1" id="KW-0805">Transcription regulation</keyword>
<accession>A0ABT7EF62</accession>
<feature type="transmembrane region" description="Helical" evidence="4">
    <location>
        <begin position="119"/>
        <end position="136"/>
    </location>
</feature>
<feature type="transmembrane region" description="Helical" evidence="4">
    <location>
        <begin position="6"/>
        <end position="27"/>
    </location>
</feature>
<dbReference type="InterPro" id="IPR020449">
    <property type="entry name" value="Tscrpt_reg_AraC-type_HTH"/>
</dbReference>
<dbReference type="SMART" id="SM00342">
    <property type="entry name" value="HTH_ARAC"/>
    <property type="match status" value="1"/>
</dbReference>
<dbReference type="SUPFAM" id="SSF46689">
    <property type="entry name" value="Homeodomain-like"/>
    <property type="match status" value="1"/>
</dbReference>
<dbReference type="PROSITE" id="PS00041">
    <property type="entry name" value="HTH_ARAC_FAMILY_1"/>
    <property type="match status" value="1"/>
</dbReference>
<organism evidence="6 7">
    <name type="scientific">Pseudoalteromonas obscura</name>
    <dbReference type="NCBI Taxonomy" id="3048491"/>
    <lineage>
        <taxon>Bacteria</taxon>
        <taxon>Pseudomonadati</taxon>
        <taxon>Pseudomonadota</taxon>
        <taxon>Gammaproteobacteria</taxon>
        <taxon>Alteromonadales</taxon>
        <taxon>Pseudoalteromonadaceae</taxon>
        <taxon>Pseudoalteromonas</taxon>
    </lineage>
</organism>
<keyword evidence="2" id="KW-0238">DNA-binding</keyword>
<keyword evidence="4" id="KW-1133">Transmembrane helix</keyword>
<dbReference type="InterPro" id="IPR018060">
    <property type="entry name" value="HTH_AraC"/>
</dbReference>
<dbReference type="PRINTS" id="PR00032">
    <property type="entry name" value="HTHARAC"/>
</dbReference>
<evidence type="ECO:0000313" key="7">
    <source>
        <dbReference type="Proteomes" id="UP001231915"/>
    </source>
</evidence>
<dbReference type="Pfam" id="PF12833">
    <property type="entry name" value="HTH_18"/>
    <property type="match status" value="1"/>
</dbReference>
<dbReference type="PANTHER" id="PTHR43280">
    <property type="entry name" value="ARAC-FAMILY TRANSCRIPTIONAL REGULATOR"/>
    <property type="match status" value="1"/>
</dbReference>
<evidence type="ECO:0000256" key="4">
    <source>
        <dbReference type="SAM" id="Phobius"/>
    </source>
</evidence>
<dbReference type="EMBL" id="JASJUT010000001">
    <property type="protein sequence ID" value="MDK2593923.1"/>
    <property type="molecule type" value="Genomic_DNA"/>
</dbReference>
<feature type="transmembrane region" description="Helical" evidence="4">
    <location>
        <begin position="95"/>
        <end position="113"/>
    </location>
</feature>
<feature type="transmembrane region" description="Helical" evidence="4">
    <location>
        <begin position="34"/>
        <end position="54"/>
    </location>
</feature>
<reference evidence="6 7" key="1">
    <citation type="submission" date="2023-05" db="EMBL/GenBank/DDBJ databases">
        <title>Pseudoalteromonas ardens sp. nov., Pseudoalteromonas obscura sp. nov., and Pseudoalteromonas umbrosa sp. nov., isolated from the coral Montipora capitata.</title>
        <authorList>
            <person name="Thomas E.M."/>
            <person name="Smith E.M."/>
            <person name="Papke E."/>
            <person name="Shlafstein M.D."/>
            <person name="Oline D.K."/>
            <person name="Videau P."/>
            <person name="Saw J.H."/>
            <person name="Strangman W.K."/>
            <person name="Ushijima B."/>
        </authorList>
    </citation>
    <scope>NUCLEOTIDE SEQUENCE [LARGE SCALE GENOMIC DNA]</scope>
    <source>
        <strain evidence="6 7">P94</strain>
    </source>
</reference>
<feature type="transmembrane region" description="Helical" evidence="4">
    <location>
        <begin position="152"/>
        <end position="173"/>
    </location>
</feature>
<dbReference type="Proteomes" id="UP001231915">
    <property type="component" value="Unassembled WGS sequence"/>
</dbReference>
<dbReference type="InterPro" id="IPR009057">
    <property type="entry name" value="Homeodomain-like_sf"/>
</dbReference>
<dbReference type="RefSeq" id="WP_284136202.1">
    <property type="nucleotide sequence ID" value="NZ_JASJUT010000001.1"/>
</dbReference>
<evidence type="ECO:0000259" key="5">
    <source>
        <dbReference type="PROSITE" id="PS01124"/>
    </source>
</evidence>
<feature type="transmembrane region" description="Helical" evidence="4">
    <location>
        <begin position="60"/>
        <end position="83"/>
    </location>
</feature>
<keyword evidence="4" id="KW-0472">Membrane</keyword>
<dbReference type="PROSITE" id="PS01124">
    <property type="entry name" value="HTH_ARAC_FAMILY_2"/>
    <property type="match status" value="1"/>
</dbReference>
<evidence type="ECO:0000256" key="3">
    <source>
        <dbReference type="ARBA" id="ARBA00023163"/>
    </source>
</evidence>
<dbReference type="Gene3D" id="1.10.10.60">
    <property type="entry name" value="Homeodomain-like"/>
    <property type="match status" value="2"/>
</dbReference>
<gene>
    <name evidence="6" type="ORF">QNM18_02435</name>
</gene>
<keyword evidence="7" id="KW-1185">Reference proteome</keyword>
<dbReference type="PANTHER" id="PTHR43280:SF29">
    <property type="entry name" value="ARAC-FAMILY TRANSCRIPTIONAL REGULATOR"/>
    <property type="match status" value="1"/>
</dbReference>